<evidence type="ECO:0000256" key="1">
    <source>
        <dbReference type="SAM" id="Phobius"/>
    </source>
</evidence>
<feature type="transmembrane region" description="Helical" evidence="1">
    <location>
        <begin position="21"/>
        <end position="43"/>
    </location>
</feature>
<dbReference type="AlphaFoldDB" id="A0A383DIL9"/>
<sequence length="186" mass="20620">MPIIQTILASLAFAFSNWKKLVEVSVFPLLMALPLVTILPEMMGVLQAQLFGVGQVQAYPQFYQLYLLMFDYGYIAILINVYRLVVSGGASVARFGVVLPSIRLGRFFVLFLLLSIATQLPLFFISPLLIPLVYFLLIPFALNLVSIANDVPYKKIKLPARVQLSVFLIKLGVPSFLVALVILIGA</sequence>
<organism evidence="3">
    <name type="scientific">marine metagenome</name>
    <dbReference type="NCBI Taxonomy" id="408172"/>
    <lineage>
        <taxon>unclassified sequences</taxon>
        <taxon>metagenomes</taxon>
        <taxon>ecological metagenomes</taxon>
    </lineage>
</organism>
<evidence type="ECO:0000313" key="2">
    <source>
        <dbReference type="EMBL" id="SVD26286.1"/>
    </source>
</evidence>
<evidence type="ECO:0000313" key="3">
    <source>
        <dbReference type="EMBL" id="SVE44170.1"/>
    </source>
</evidence>
<keyword evidence="1" id="KW-0812">Transmembrane</keyword>
<feature type="transmembrane region" description="Helical" evidence="1">
    <location>
        <begin position="132"/>
        <end position="152"/>
    </location>
</feature>
<name>A0A383DIL9_9ZZZZ</name>
<keyword evidence="1" id="KW-0472">Membrane</keyword>
<proteinExistence type="predicted"/>
<accession>A0A383DIL9</accession>
<reference evidence="3" key="1">
    <citation type="submission" date="2018-05" db="EMBL/GenBank/DDBJ databases">
        <authorList>
            <person name="Lanie J.A."/>
            <person name="Ng W.-L."/>
            <person name="Kazmierczak K.M."/>
            <person name="Andrzejewski T.M."/>
            <person name="Davidsen T.M."/>
            <person name="Wayne K.J."/>
            <person name="Tettelin H."/>
            <person name="Glass J.I."/>
            <person name="Rusch D."/>
            <person name="Podicherti R."/>
            <person name="Tsui H.-C.T."/>
            <person name="Winkler M.E."/>
        </authorList>
    </citation>
    <scope>NUCLEOTIDE SEQUENCE</scope>
</reference>
<feature type="non-terminal residue" evidence="3">
    <location>
        <position position="186"/>
    </location>
</feature>
<feature type="transmembrane region" description="Helical" evidence="1">
    <location>
        <begin position="63"/>
        <end position="86"/>
    </location>
</feature>
<feature type="transmembrane region" description="Helical" evidence="1">
    <location>
        <begin position="164"/>
        <end position="184"/>
    </location>
</feature>
<dbReference type="EMBL" id="UINC01139626">
    <property type="protein sequence ID" value="SVD26286.1"/>
    <property type="molecule type" value="Genomic_DNA"/>
</dbReference>
<dbReference type="EMBL" id="UINC01217533">
    <property type="protein sequence ID" value="SVE44170.1"/>
    <property type="molecule type" value="Genomic_DNA"/>
</dbReference>
<protein>
    <submittedName>
        <fullName evidence="3">Uncharacterized protein</fullName>
    </submittedName>
</protein>
<keyword evidence="1" id="KW-1133">Transmembrane helix</keyword>
<gene>
    <name evidence="2" type="ORF">METZ01_LOCUS379140</name>
    <name evidence="3" type="ORF">METZ01_LOCUS497024</name>
</gene>